<evidence type="ECO:0000313" key="3">
    <source>
        <dbReference type="Proteomes" id="UP000596427"/>
    </source>
</evidence>
<sequence length="190" mass="20848">MPIALRTDFDAIAVRAAARRSKDGAQARRLLALAAIYEGASRTEAARIGGVTLQIVRDWVMKFNAAGPDGLIDRKAPGPQSLLKAAHRAALVEAIERGPIPAVHGVVRWRISTRATRRPETEVSGIAARHSRVTSSTTLRIRNRRPQASWSCTKSKDQRALALASTRIGARAPTARRRPRRLRTLRPSSR</sequence>
<dbReference type="Proteomes" id="UP000596427">
    <property type="component" value="Chromosome"/>
</dbReference>
<feature type="region of interest" description="Disordered" evidence="1">
    <location>
        <begin position="169"/>
        <end position="190"/>
    </location>
</feature>
<dbReference type="InterPro" id="IPR009057">
    <property type="entry name" value="Homeodomain-like_sf"/>
</dbReference>
<protein>
    <submittedName>
        <fullName evidence="2">Helix-turn-helix domain containing protein</fullName>
    </submittedName>
</protein>
<organism evidence="2 3">
    <name type="scientific">Xanthobacter dioxanivorans</name>
    <dbReference type="NCBI Taxonomy" id="2528964"/>
    <lineage>
        <taxon>Bacteria</taxon>
        <taxon>Pseudomonadati</taxon>
        <taxon>Pseudomonadota</taxon>
        <taxon>Alphaproteobacteria</taxon>
        <taxon>Hyphomicrobiales</taxon>
        <taxon>Xanthobacteraceae</taxon>
        <taxon>Xanthobacter</taxon>
    </lineage>
</organism>
<evidence type="ECO:0000256" key="1">
    <source>
        <dbReference type="SAM" id="MobiDB-lite"/>
    </source>
</evidence>
<accession>A0A974PNH8</accession>
<reference evidence="2 3" key="1">
    <citation type="submission" date="2020-10" db="EMBL/GenBank/DDBJ databases">
        <title>Degradation of 1,4-Dioxane by Xanthobacter sp. YN2, via a Novel Group-2 Soluble Di-Iron Monooxygenase.</title>
        <authorList>
            <person name="Ma F."/>
            <person name="Wang Y."/>
            <person name="Yang J."/>
            <person name="Guo H."/>
            <person name="Su D."/>
            <person name="Yu L."/>
        </authorList>
    </citation>
    <scope>NUCLEOTIDE SEQUENCE [LARGE SCALE GENOMIC DNA]</scope>
    <source>
        <strain evidence="2 3">YN2</strain>
    </source>
</reference>
<dbReference type="SUPFAM" id="SSF46689">
    <property type="entry name" value="Homeodomain-like"/>
    <property type="match status" value="1"/>
</dbReference>
<name>A0A974PNH8_9HYPH</name>
<evidence type="ECO:0000313" key="2">
    <source>
        <dbReference type="EMBL" id="QRG06810.1"/>
    </source>
</evidence>
<dbReference type="Pfam" id="PF13551">
    <property type="entry name" value="HTH_29"/>
    <property type="match status" value="1"/>
</dbReference>
<gene>
    <name evidence="2" type="ORF">EZH22_28810</name>
</gene>
<dbReference type="EMBL" id="CP063362">
    <property type="protein sequence ID" value="QRG06810.1"/>
    <property type="molecule type" value="Genomic_DNA"/>
</dbReference>
<proteinExistence type="predicted"/>
<dbReference type="AlphaFoldDB" id="A0A974PNH8"/>
<feature type="compositionally biased region" description="Basic residues" evidence="1">
    <location>
        <begin position="174"/>
        <end position="190"/>
    </location>
</feature>
<dbReference type="KEGG" id="xdi:EZH22_28810"/>
<keyword evidence="3" id="KW-1185">Reference proteome</keyword>